<dbReference type="Gene3D" id="1.10.10.10">
    <property type="entry name" value="Winged helix-like DNA-binding domain superfamily/Winged helix DNA-binding domain"/>
    <property type="match status" value="1"/>
</dbReference>
<feature type="domain" description="IclR-ED" evidence="5">
    <location>
        <begin position="64"/>
        <end position="247"/>
    </location>
</feature>
<keyword evidence="2" id="KW-0238">DNA-binding</keyword>
<dbReference type="Pfam" id="PF09339">
    <property type="entry name" value="HTH_IclR"/>
    <property type="match status" value="1"/>
</dbReference>
<dbReference type="Proteomes" id="UP000319769">
    <property type="component" value="Unassembled WGS sequence"/>
</dbReference>
<evidence type="ECO:0000256" key="3">
    <source>
        <dbReference type="ARBA" id="ARBA00023163"/>
    </source>
</evidence>
<name>A0A5N0VI80_9PSEU</name>
<feature type="domain" description="HTH iclR-type" evidence="4">
    <location>
        <begin position="1"/>
        <end position="63"/>
    </location>
</feature>
<dbReference type="InterPro" id="IPR050707">
    <property type="entry name" value="HTH_MetabolicPath_Reg"/>
</dbReference>
<dbReference type="SUPFAM" id="SSF46785">
    <property type="entry name" value="Winged helix' DNA-binding domain"/>
    <property type="match status" value="1"/>
</dbReference>
<comment type="caution">
    <text evidence="6">The sequence shown here is derived from an EMBL/GenBank/DDBJ whole genome shotgun (WGS) entry which is preliminary data.</text>
</comment>
<dbReference type="PROSITE" id="PS51077">
    <property type="entry name" value="HTH_ICLR"/>
    <property type="match status" value="1"/>
</dbReference>
<protein>
    <submittedName>
        <fullName evidence="6">IclR family transcriptional regulator</fullName>
    </submittedName>
</protein>
<evidence type="ECO:0000256" key="1">
    <source>
        <dbReference type="ARBA" id="ARBA00023015"/>
    </source>
</evidence>
<dbReference type="InterPro" id="IPR014757">
    <property type="entry name" value="Tscrpt_reg_IclR_C"/>
</dbReference>
<keyword evidence="3" id="KW-0804">Transcription</keyword>
<sequence length="247" mass="27005">MQSVLRSLRVLEAVSEHQPIGVAALSRMLDLPTSTVQRILVTLAEAGWTRPTEEDHNRWTLTGQALIVGRRAMGEIGIREAAAEPMTALRDATQETIHLSVLDGRERIVLIDRVDCDQPVRTYNRLGSAGPLHITAIGRSLLAAMRDQDVERVIARGLEKITENTITDPDRLRASIREIREVGYAVNIGENRANVCAIGAAVLGPGRRPVAGIAISMPDIRFDHRQVPHWGALVTKAAAEASANLRD</sequence>
<keyword evidence="1" id="KW-0805">Transcription regulation</keyword>
<dbReference type="InterPro" id="IPR036388">
    <property type="entry name" value="WH-like_DNA-bd_sf"/>
</dbReference>
<gene>
    <name evidence="6" type="ORF">FPZ12_003820</name>
</gene>
<organism evidence="6 7">
    <name type="scientific">Amycolatopsis acidicola</name>
    <dbReference type="NCBI Taxonomy" id="2596893"/>
    <lineage>
        <taxon>Bacteria</taxon>
        <taxon>Bacillati</taxon>
        <taxon>Actinomycetota</taxon>
        <taxon>Actinomycetes</taxon>
        <taxon>Pseudonocardiales</taxon>
        <taxon>Pseudonocardiaceae</taxon>
        <taxon>Amycolatopsis</taxon>
    </lineage>
</organism>
<dbReference type="PROSITE" id="PS51078">
    <property type="entry name" value="ICLR_ED"/>
    <property type="match status" value="1"/>
</dbReference>
<evidence type="ECO:0000313" key="6">
    <source>
        <dbReference type="EMBL" id="KAA9166087.1"/>
    </source>
</evidence>
<evidence type="ECO:0000259" key="4">
    <source>
        <dbReference type="PROSITE" id="PS51077"/>
    </source>
</evidence>
<dbReference type="OrthoDB" id="9807558at2"/>
<dbReference type="SUPFAM" id="SSF55781">
    <property type="entry name" value="GAF domain-like"/>
    <property type="match status" value="1"/>
</dbReference>
<dbReference type="RefSeq" id="WP_144745568.1">
    <property type="nucleotide sequence ID" value="NZ_VMNW02000003.1"/>
</dbReference>
<dbReference type="GO" id="GO:0003700">
    <property type="term" value="F:DNA-binding transcription factor activity"/>
    <property type="evidence" value="ECO:0007669"/>
    <property type="project" value="TreeGrafter"/>
</dbReference>
<dbReference type="PANTHER" id="PTHR30136">
    <property type="entry name" value="HELIX-TURN-HELIX TRANSCRIPTIONAL REGULATOR, ICLR FAMILY"/>
    <property type="match status" value="1"/>
</dbReference>
<evidence type="ECO:0000313" key="7">
    <source>
        <dbReference type="Proteomes" id="UP000319769"/>
    </source>
</evidence>
<proteinExistence type="predicted"/>
<accession>A0A5N0VI80</accession>
<evidence type="ECO:0000256" key="2">
    <source>
        <dbReference type="ARBA" id="ARBA00023125"/>
    </source>
</evidence>
<keyword evidence="7" id="KW-1185">Reference proteome</keyword>
<reference evidence="6" key="1">
    <citation type="submission" date="2019-09" db="EMBL/GenBank/DDBJ databases">
        <authorList>
            <person name="Teo W.F.A."/>
            <person name="Duangmal K."/>
        </authorList>
    </citation>
    <scope>NUCLEOTIDE SEQUENCE [LARGE SCALE GENOMIC DNA]</scope>
    <source>
        <strain evidence="6">K81G1</strain>
    </source>
</reference>
<dbReference type="Pfam" id="PF01614">
    <property type="entry name" value="IclR_C"/>
    <property type="match status" value="1"/>
</dbReference>
<dbReference type="GO" id="GO:0003677">
    <property type="term" value="F:DNA binding"/>
    <property type="evidence" value="ECO:0007669"/>
    <property type="project" value="UniProtKB-KW"/>
</dbReference>
<dbReference type="AlphaFoldDB" id="A0A5N0VI80"/>
<dbReference type="PANTHER" id="PTHR30136:SF24">
    <property type="entry name" value="HTH-TYPE TRANSCRIPTIONAL REPRESSOR ALLR"/>
    <property type="match status" value="1"/>
</dbReference>
<dbReference type="SMART" id="SM00346">
    <property type="entry name" value="HTH_ICLR"/>
    <property type="match status" value="1"/>
</dbReference>
<dbReference type="Gene3D" id="3.30.450.40">
    <property type="match status" value="1"/>
</dbReference>
<dbReference type="GO" id="GO:0045892">
    <property type="term" value="P:negative regulation of DNA-templated transcription"/>
    <property type="evidence" value="ECO:0007669"/>
    <property type="project" value="TreeGrafter"/>
</dbReference>
<evidence type="ECO:0000259" key="5">
    <source>
        <dbReference type="PROSITE" id="PS51078"/>
    </source>
</evidence>
<dbReference type="InterPro" id="IPR036390">
    <property type="entry name" value="WH_DNA-bd_sf"/>
</dbReference>
<dbReference type="InterPro" id="IPR005471">
    <property type="entry name" value="Tscrpt_reg_IclR_N"/>
</dbReference>
<dbReference type="InterPro" id="IPR029016">
    <property type="entry name" value="GAF-like_dom_sf"/>
</dbReference>
<dbReference type="EMBL" id="VMNW02000003">
    <property type="protein sequence ID" value="KAA9166087.1"/>
    <property type="molecule type" value="Genomic_DNA"/>
</dbReference>